<comment type="caution">
    <text evidence="7">The sequence shown here is derived from an EMBL/GenBank/DDBJ whole genome shotgun (WGS) entry which is preliminary data.</text>
</comment>
<feature type="transmembrane region" description="Helical" evidence="5">
    <location>
        <begin position="363"/>
        <end position="385"/>
    </location>
</feature>
<feature type="transmembrane region" description="Helical" evidence="5">
    <location>
        <begin position="129"/>
        <end position="148"/>
    </location>
</feature>
<dbReference type="GO" id="GO:0022857">
    <property type="term" value="F:transmembrane transporter activity"/>
    <property type="evidence" value="ECO:0007669"/>
    <property type="project" value="InterPro"/>
</dbReference>
<dbReference type="InterPro" id="IPR020846">
    <property type="entry name" value="MFS_dom"/>
</dbReference>
<feature type="transmembrane region" description="Helical" evidence="5">
    <location>
        <begin position="391"/>
        <end position="409"/>
    </location>
</feature>
<feature type="transmembrane region" description="Helical" evidence="5">
    <location>
        <begin position="304"/>
        <end position="323"/>
    </location>
</feature>
<dbReference type="Gene3D" id="1.20.1250.20">
    <property type="entry name" value="MFS general substrate transporter like domains"/>
    <property type="match status" value="2"/>
</dbReference>
<feature type="domain" description="Major facilitator superfamily (MFS) profile" evidence="6">
    <location>
        <begin position="38"/>
        <end position="418"/>
    </location>
</feature>
<feature type="region of interest" description="Disordered" evidence="4">
    <location>
        <begin position="1"/>
        <end position="25"/>
    </location>
</feature>
<dbReference type="SUPFAM" id="SSF103473">
    <property type="entry name" value="MFS general substrate transporter"/>
    <property type="match status" value="1"/>
</dbReference>
<keyword evidence="1 5" id="KW-0812">Transmembrane</keyword>
<feature type="transmembrane region" description="Helical" evidence="5">
    <location>
        <begin position="35"/>
        <end position="55"/>
    </location>
</feature>
<reference evidence="7 8" key="1">
    <citation type="submission" date="2017-09" db="EMBL/GenBank/DDBJ databases">
        <title>Biodiversity and function of Thalassospira species in the particle-attached aromatic-hydrocarbon-degrading consortia from the surface seawater of the South China Sea.</title>
        <authorList>
            <person name="Dong C."/>
            <person name="Liu R."/>
            <person name="Shao Z."/>
        </authorList>
    </citation>
    <scope>NUCLEOTIDE SEQUENCE [LARGE SCALE GENOMIC DNA]</scope>
    <source>
        <strain evidence="7 8">CSC1P2</strain>
    </source>
</reference>
<evidence type="ECO:0000313" key="7">
    <source>
        <dbReference type="EMBL" id="PKR53052.1"/>
    </source>
</evidence>
<organism evidence="7 8">
    <name type="scientific">Thalassospira marina</name>
    <dbReference type="NCBI Taxonomy" id="2048283"/>
    <lineage>
        <taxon>Bacteria</taxon>
        <taxon>Pseudomonadati</taxon>
        <taxon>Pseudomonadota</taxon>
        <taxon>Alphaproteobacteria</taxon>
        <taxon>Rhodospirillales</taxon>
        <taxon>Thalassospiraceae</taxon>
        <taxon>Thalassospira</taxon>
    </lineage>
</organism>
<dbReference type="InterPro" id="IPR036259">
    <property type="entry name" value="MFS_trans_sf"/>
</dbReference>
<evidence type="ECO:0000256" key="1">
    <source>
        <dbReference type="ARBA" id="ARBA00022692"/>
    </source>
</evidence>
<dbReference type="InterPro" id="IPR052524">
    <property type="entry name" value="MFS_Cyanate_Porter"/>
</dbReference>
<feature type="compositionally biased region" description="Polar residues" evidence="4">
    <location>
        <begin position="1"/>
        <end position="17"/>
    </location>
</feature>
<dbReference type="Proteomes" id="UP000233597">
    <property type="component" value="Unassembled WGS sequence"/>
</dbReference>
<dbReference type="AlphaFoldDB" id="A0A2N3KR70"/>
<keyword evidence="3 5" id="KW-0472">Membrane</keyword>
<evidence type="ECO:0000256" key="3">
    <source>
        <dbReference type="ARBA" id="ARBA00023136"/>
    </source>
</evidence>
<feature type="transmembrane region" description="Helical" evidence="5">
    <location>
        <begin position="274"/>
        <end position="292"/>
    </location>
</feature>
<evidence type="ECO:0000259" key="6">
    <source>
        <dbReference type="PROSITE" id="PS50850"/>
    </source>
</evidence>
<evidence type="ECO:0000313" key="8">
    <source>
        <dbReference type="Proteomes" id="UP000233597"/>
    </source>
</evidence>
<sequence>MSANATTCSPPGNLTRNAASHSPAQAASQQSNTSVSFAATLACIVLIAIDLRPGIVSIGPLLPQLRAEFGLSNLQASLLTAIPTLFMGLLALPSPWLVRRFGLNRVFLGALSVLTIATAARAFAPTWALLLLTTAGVGAGIAITGALIGGFVKTVSPNRMALLMGVYAMSLGLGSTLAAGTTNPIAEIGGGWRVGSGIWAILGVVSIIAWCIMARAQQTGPHLTKPHPQRTPLPVNHRKAWLLALYFASNNILFYGFLSWLVPLYRETGMNTSAAGILLASFTTAFMLANLVPGILSRKKDRRFMIAGSAAITFAGLAVVAQAPAFLPFILVPVIAFGIGNSFTLGMTLPLDNTRTAHEANAWNAFILGIGYGAGALGPLAMGALRDITGGFHAPMLFLVAFGLFKLALSPFLHPPASRDITGTENSGQAT</sequence>
<dbReference type="InterPro" id="IPR011701">
    <property type="entry name" value="MFS"/>
</dbReference>
<accession>A0A2N3KR70</accession>
<name>A0A2N3KR70_9PROT</name>
<dbReference type="EMBL" id="NWTK01000010">
    <property type="protein sequence ID" value="PKR53052.1"/>
    <property type="molecule type" value="Genomic_DNA"/>
</dbReference>
<feature type="transmembrane region" description="Helical" evidence="5">
    <location>
        <begin position="192"/>
        <end position="213"/>
    </location>
</feature>
<dbReference type="PANTHER" id="PTHR23523:SF2">
    <property type="entry name" value="2-NITROIMIDAZOLE TRANSPORTER"/>
    <property type="match status" value="1"/>
</dbReference>
<evidence type="ECO:0000256" key="2">
    <source>
        <dbReference type="ARBA" id="ARBA00022989"/>
    </source>
</evidence>
<evidence type="ECO:0000256" key="5">
    <source>
        <dbReference type="SAM" id="Phobius"/>
    </source>
</evidence>
<proteinExistence type="predicted"/>
<dbReference type="OrthoDB" id="5758872at2"/>
<dbReference type="Pfam" id="PF07690">
    <property type="entry name" value="MFS_1"/>
    <property type="match status" value="1"/>
</dbReference>
<dbReference type="RefSeq" id="WP_101268104.1">
    <property type="nucleotide sequence ID" value="NZ_NWTK01000010.1"/>
</dbReference>
<dbReference type="PROSITE" id="PS50850">
    <property type="entry name" value="MFS"/>
    <property type="match status" value="1"/>
</dbReference>
<feature type="transmembrane region" description="Helical" evidence="5">
    <location>
        <begin position="160"/>
        <end position="180"/>
    </location>
</feature>
<feature type="transmembrane region" description="Helical" evidence="5">
    <location>
        <begin position="329"/>
        <end position="351"/>
    </location>
</feature>
<dbReference type="PANTHER" id="PTHR23523">
    <property type="match status" value="1"/>
</dbReference>
<gene>
    <name evidence="7" type="ORF">COO20_15340</name>
</gene>
<protein>
    <submittedName>
        <fullName evidence="7">MFS transporter</fullName>
    </submittedName>
</protein>
<keyword evidence="2 5" id="KW-1133">Transmembrane helix</keyword>
<feature type="transmembrane region" description="Helical" evidence="5">
    <location>
        <begin position="75"/>
        <end position="94"/>
    </location>
</feature>
<evidence type="ECO:0000256" key="4">
    <source>
        <dbReference type="SAM" id="MobiDB-lite"/>
    </source>
</evidence>
<feature type="transmembrane region" description="Helical" evidence="5">
    <location>
        <begin position="106"/>
        <end position="123"/>
    </location>
</feature>
<feature type="transmembrane region" description="Helical" evidence="5">
    <location>
        <begin position="240"/>
        <end position="262"/>
    </location>
</feature>